<dbReference type="EMBL" id="WBZC01000013">
    <property type="protein sequence ID" value="KAB3536085.1"/>
    <property type="molecule type" value="Genomic_DNA"/>
</dbReference>
<accession>A0A6I0FDV1</accession>
<dbReference type="SUPFAM" id="SSF160904">
    <property type="entry name" value="Jann2411-like"/>
    <property type="match status" value="1"/>
</dbReference>
<dbReference type="Gene3D" id="1.10.3300.10">
    <property type="entry name" value="Jann2411-like domain"/>
    <property type="match status" value="1"/>
</dbReference>
<sequence>MEVTHMEFLFIDFVNSQWYNTHKTYAEPLKDPKWMGKFLDYWNIQAELELTEDNLRILLDLRMKITHYIEKIFYYNEINQKDVDQINNYLGLSKVKRKLIYCNGEYTSQLIPITRDIKWIISEIAASFVKFLAEYDNERIRICENPDCRWVFYDESRSRTRRWCDSKCGNLMKVRRFREKQKNK</sequence>
<dbReference type="InterPro" id="IPR021005">
    <property type="entry name" value="Znf_CGNR"/>
</dbReference>
<dbReference type="AlphaFoldDB" id="A0A6I0FDV1"/>
<dbReference type="InterPro" id="IPR010852">
    <property type="entry name" value="ABATE"/>
</dbReference>
<dbReference type="PANTHER" id="PTHR35525">
    <property type="entry name" value="BLL6575 PROTEIN"/>
    <property type="match status" value="1"/>
</dbReference>
<keyword evidence="3" id="KW-1185">Reference proteome</keyword>
<reference evidence="2 3" key="1">
    <citation type="submission" date="2019-10" db="EMBL/GenBank/DDBJ databases">
        <title>Alkaliphilus serpentinus sp. nov. and Alkaliphilus pronyensis sp. nov., two novel anaerobic alkaliphilic species isolated from the serpentinized-hosted hydrothermal field of the Prony Bay (New Caledonia).</title>
        <authorList>
            <person name="Postec A."/>
        </authorList>
    </citation>
    <scope>NUCLEOTIDE SEQUENCE [LARGE SCALE GENOMIC DNA]</scope>
    <source>
        <strain evidence="2 3">LacV</strain>
    </source>
</reference>
<evidence type="ECO:0000259" key="1">
    <source>
        <dbReference type="Pfam" id="PF11706"/>
    </source>
</evidence>
<feature type="domain" description="Zinc finger CGNR" evidence="1">
    <location>
        <begin position="139"/>
        <end position="181"/>
    </location>
</feature>
<protein>
    <submittedName>
        <fullName evidence="2">CGNR zinc finger domain-containing protein</fullName>
    </submittedName>
</protein>
<dbReference type="Pfam" id="PF11706">
    <property type="entry name" value="zf-CGNR"/>
    <property type="match status" value="1"/>
</dbReference>
<dbReference type="OrthoDB" id="123307at2"/>
<comment type="caution">
    <text evidence="2">The sequence shown here is derived from an EMBL/GenBank/DDBJ whole genome shotgun (WGS) entry which is preliminary data.</text>
</comment>
<evidence type="ECO:0000313" key="3">
    <source>
        <dbReference type="Proteomes" id="UP000432715"/>
    </source>
</evidence>
<organism evidence="2 3">
    <name type="scientific">Alkaliphilus pronyensis</name>
    <dbReference type="NCBI Taxonomy" id="1482732"/>
    <lineage>
        <taxon>Bacteria</taxon>
        <taxon>Bacillati</taxon>
        <taxon>Bacillota</taxon>
        <taxon>Clostridia</taxon>
        <taxon>Peptostreptococcales</taxon>
        <taxon>Natronincolaceae</taxon>
        <taxon>Alkaliphilus</taxon>
    </lineage>
</organism>
<dbReference type="InterPro" id="IPR023286">
    <property type="entry name" value="ABATE_dom_sf"/>
</dbReference>
<proteinExistence type="predicted"/>
<evidence type="ECO:0000313" key="2">
    <source>
        <dbReference type="EMBL" id="KAB3536085.1"/>
    </source>
</evidence>
<gene>
    <name evidence="2" type="ORF">F8154_04820</name>
</gene>
<dbReference type="Proteomes" id="UP000432715">
    <property type="component" value="Unassembled WGS sequence"/>
</dbReference>
<dbReference type="PANTHER" id="PTHR35525:SF3">
    <property type="entry name" value="BLL6575 PROTEIN"/>
    <property type="match status" value="1"/>
</dbReference>
<name>A0A6I0FDV1_9FIRM</name>